<reference evidence="1" key="1">
    <citation type="journal article" date="2019" name="PLoS Negl. Trop. Dis.">
        <title>Revisiting the worldwide diversity of Leptospira species in the environment.</title>
        <authorList>
            <person name="Vincent A.T."/>
            <person name="Schiettekatte O."/>
            <person name="Bourhy P."/>
            <person name="Veyrier F.J."/>
            <person name="Picardeau M."/>
        </authorList>
    </citation>
    <scope>NUCLEOTIDE SEQUENCE [LARGE SCALE GENOMIC DNA]</scope>
    <source>
        <strain evidence="1">201702422</strain>
    </source>
</reference>
<accession>A0A4Z1A6U4</accession>
<dbReference type="OrthoDB" id="343785at2"/>
<gene>
    <name evidence="1" type="ORF">EHQ69_12410</name>
</gene>
<comment type="caution">
    <text evidence="1">The sequence shown here is derived from an EMBL/GenBank/DDBJ whole genome shotgun (WGS) entry which is preliminary data.</text>
</comment>
<evidence type="ECO:0000313" key="2">
    <source>
        <dbReference type="Proteomes" id="UP000298263"/>
    </source>
</evidence>
<dbReference type="Proteomes" id="UP000298263">
    <property type="component" value="Unassembled WGS sequence"/>
</dbReference>
<protein>
    <submittedName>
        <fullName evidence="1">Uncharacterized protein</fullName>
    </submittedName>
</protein>
<name>A0A4Z1A6U4_9LEPT</name>
<organism evidence="1 2">
    <name type="scientific">Leptospira congkakensis</name>
    <dbReference type="NCBI Taxonomy" id="2484932"/>
    <lineage>
        <taxon>Bacteria</taxon>
        <taxon>Pseudomonadati</taxon>
        <taxon>Spirochaetota</taxon>
        <taxon>Spirochaetia</taxon>
        <taxon>Leptospirales</taxon>
        <taxon>Leptospiraceae</taxon>
        <taxon>Leptospira</taxon>
    </lineage>
</organism>
<proteinExistence type="predicted"/>
<dbReference type="AlphaFoldDB" id="A0A4Z1A6U4"/>
<sequence length="216" mass="25085">MFRILWPITFVFLINCVGNSKVNQEGYNLINSDYGYFKFKTSLFDGNVSIRSKIFQDTVGCYSDYDCSPKSFWVESGAINGKNPNFPLELTIGSYYAISRIHYIETQFYDCKVSELKIYHGFQFKSPFDPFKPLEFYDKDQCEVISENSLVCPRMDITKKGILEFELSKGQIRNNNISIRHLFEGPYAFGLIFGLTYCGLVFDSIDFIDVKVKRYE</sequence>
<keyword evidence="2" id="KW-1185">Reference proteome</keyword>
<evidence type="ECO:0000313" key="1">
    <source>
        <dbReference type="EMBL" id="TGL90718.1"/>
    </source>
</evidence>
<dbReference type="RefSeq" id="WP_135583795.1">
    <property type="nucleotide sequence ID" value="NZ_RQGO01000005.1"/>
</dbReference>
<dbReference type="EMBL" id="RQGP01000022">
    <property type="protein sequence ID" value="TGL90718.1"/>
    <property type="molecule type" value="Genomic_DNA"/>
</dbReference>